<evidence type="ECO:0000256" key="5">
    <source>
        <dbReference type="ARBA" id="ARBA00022777"/>
    </source>
</evidence>
<proteinExistence type="predicted"/>
<keyword evidence="3" id="KW-0808">Transferase</keyword>
<dbReference type="PANTHER" id="PTHR43289:SF6">
    <property type="entry name" value="SERINE_THREONINE-PROTEIN KINASE NEKL-3"/>
    <property type="match status" value="1"/>
</dbReference>
<dbReference type="InterPro" id="IPR032675">
    <property type="entry name" value="LRR_dom_sf"/>
</dbReference>
<evidence type="ECO:0000256" key="4">
    <source>
        <dbReference type="ARBA" id="ARBA00022741"/>
    </source>
</evidence>
<dbReference type="OrthoDB" id="6111975at2"/>
<evidence type="ECO:0000259" key="9">
    <source>
        <dbReference type="PROSITE" id="PS50011"/>
    </source>
</evidence>
<dbReference type="RefSeq" id="WP_002650365.1">
    <property type="nucleotide sequence ID" value="NZ_CH672376.1"/>
</dbReference>
<evidence type="ECO:0000256" key="3">
    <source>
        <dbReference type="ARBA" id="ARBA00022679"/>
    </source>
</evidence>
<keyword evidence="8" id="KW-1133">Transmembrane helix</keyword>
<evidence type="ECO:0000256" key="8">
    <source>
        <dbReference type="SAM" id="Phobius"/>
    </source>
</evidence>
<keyword evidence="6 7" id="KW-0067">ATP-binding</keyword>
<dbReference type="eggNOG" id="COG0515">
    <property type="taxonomic scope" value="Bacteria"/>
</dbReference>
<dbReference type="InterPro" id="IPR000719">
    <property type="entry name" value="Prot_kinase_dom"/>
</dbReference>
<organism evidence="10 11">
    <name type="scientific">Blastopirellula marina DSM 3645</name>
    <dbReference type="NCBI Taxonomy" id="314230"/>
    <lineage>
        <taxon>Bacteria</taxon>
        <taxon>Pseudomonadati</taxon>
        <taxon>Planctomycetota</taxon>
        <taxon>Planctomycetia</taxon>
        <taxon>Pirellulales</taxon>
        <taxon>Pirellulaceae</taxon>
        <taxon>Blastopirellula</taxon>
    </lineage>
</organism>
<dbReference type="InterPro" id="IPR008271">
    <property type="entry name" value="Ser/Thr_kinase_AS"/>
</dbReference>
<keyword evidence="8" id="KW-0812">Transmembrane</keyword>
<evidence type="ECO:0000256" key="7">
    <source>
        <dbReference type="PROSITE-ProRule" id="PRU10141"/>
    </source>
</evidence>
<gene>
    <name evidence="10" type="ORF">DSM3645_12346</name>
</gene>
<comment type="caution">
    <text evidence="10">The sequence shown here is derived from an EMBL/GenBank/DDBJ whole genome shotgun (WGS) entry which is preliminary data.</text>
</comment>
<name>A3ZRN9_9BACT</name>
<feature type="transmembrane region" description="Helical" evidence="8">
    <location>
        <begin position="467"/>
        <end position="488"/>
    </location>
</feature>
<evidence type="ECO:0000256" key="1">
    <source>
        <dbReference type="ARBA" id="ARBA00012513"/>
    </source>
</evidence>
<dbReference type="FunFam" id="1.10.510.10:FF:000021">
    <property type="entry name" value="Serine/threonine protein kinase"/>
    <property type="match status" value="1"/>
</dbReference>
<dbReference type="SMART" id="SM00220">
    <property type="entry name" value="S_TKc"/>
    <property type="match status" value="1"/>
</dbReference>
<sequence>MTLDDRVLDLLAKWEDTVHGGDQIDLTMLAGGDTLLAADLQRHVVALQKLVWLDQAEPESEELHLPSSTALRIALLLPDDLPLETLQANLTKAEILTPDQLAQLPRVKNAYQLSEFLLESELLTRFQLRSVANGRTRGLKLGRYVILDKIGSGGMGQVYKARHNKMDRNVALKVLPPEMLGRTNGIERFNQEVQLAAQLRHVNIVEAFDADEAEGLHFFVMEFVDGHDLSSVVRRQGPLPVAQAVDYMMQAARGLAYAHRMGLIHRDIKPANLLLNPVGVVKILDMGIARMQTDANQSGLTQNGAIMGTIDFMAPEQAIDAKTVTPQADLYSLGCSLCYLLTGRPPFGGESLMVKLLGHREQAPLSLIAARSDVPPELEAIYQKCLAKLPADRYPSAGDLLADLEKVPLSQNASPGPIALGEPQQEIDTSPTTHFATQAQLINRQLPAVVVEAGSSRGKRTRPKRGVPFFGGAIGVGLLLCGLLYYGAGLLFKISTPDGALVVEVDGDDFVAHLRDHDLQLVNQKTQETTTIQLRRTEQTKPLPPGQYMFALETSSGLKTNVRELTISSGIESKVHVYWEKSAEAVTVSSTPTDAVAAAPVVAKAAAASMSAGPVASDKPTSSPPHDYDAFATGKWVSLLTNQAEFDRWVAARDKPPSAGELVAFDNGVVTLRNATDLLFPPVRAKNFLFRARLKYESGLNICLKVRQSNPTYSAWWNFGGRHFGIGYSPVGARWKDLLTAHTRDNPRPFSEIAIAGIGRKFILYVDGKELFEVDREDDPTDQLSVGLGTARNSAGQYKDIQLMVLDDDVVKPASPYLQDPDYLAAKYALSVGGTVQANSGPYVSNLQQLQSPPFALTSVSFINNKQVTDDGLAIFENCTAVERLTMHGIANLTGRGLAYFRNCRSLRYINCNESPRAGSGLAQFADCKQLSGLQLWHVTLTLPDLLPLADRKLKDINLGGTAVTDDWLLRFTNVADLDFFNVRYTNVSDKGLAHFQDCKKIKYLSIGRTRVTDAGLAYFRECREMNHVIIAETVISDASIDVLKNFKNLKGIELEKTKITAAGVNQLHQALPQCKIVWDGGTMEPVKP</sequence>
<reference evidence="10 11" key="1">
    <citation type="submission" date="2006-02" db="EMBL/GenBank/DDBJ databases">
        <authorList>
            <person name="Amann R."/>
            <person name="Ferriera S."/>
            <person name="Johnson J."/>
            <person name="Kravitz S."/>
            <person name="Halpern A."/>
            <person name="Remington K."/>
            <person name="Beeson K."/>
            <person name="Tran B."/>
            <person name="Rogers Y.-H."/>
            <person name="Friedman R."/>
            <person name="Venter J.C."/>
        </authorList>
    </citation>
    <scope>NUCLEOTIDE SEQUENCE [LARGE SCALE GENOMIC DNA]</scope>
    <source>
        <strain evidence="10 11">DSM 3645</strain>
    </source>
</reference>
<dbReference type="Pfam" id="PF00069">
    <property type="entry name" value="Pkinase"/>
    <property type="match status" value="1"/>
</dbReference>
<dbReference type="PANTHER" id="PTHR43289">
    <property type="entry name" value="MITOGEN-ACTIVATED PROTEIN KINASE KINASE KINASE 20-RELATED"/>
    <property type="match status" value="1"/>
</dbReference>
<dbReference type="HOGENOM" id="CLU_284792_0_0_0"/>
<accession>A3ZRN9</accession>
<feature type="domain" description="Protein kinase" evidence="9">
    <location>
        <begin position="144"/>
        <end position="407"/>
    </location>
</feature>
<evidence type="ECO:0000313" key="11">
    <source>
        <dbReference type="Proteomes" id="UP000004358"/>
    </source>
</evidence>
<dbReference type="SUPFAM" id="SSF52047">
    <property type="entry name" value="RNI-like"/>
    <property type="match status" value="1"/>
</dbReference>
<dbReference type="InterPro" id="IPR026906">
    <property type="entry name" value="LRR_5"/>
</dbReference>
<dbReference type="AlphaFoldDB" id="A3ZRN9"/>
<evidence type="ECO:0000256" key="2">
    <source>
        <dbReference type="ARBA" id="ARBA00022527"/>
    </source>
</evidence>
<dbReference type="GO" id="GO:0005524">
    <property type="term" value="F:ATP binding"/>
    <property type="evidence" value="ECO:0007669"/>
    <property type="project" value="UniProtKB-UniRule"/>
</dbReference>
<dbReference type="PROSITE" id="PS00107">
    <property type="entry name" value="PROTEIN_KINASE_ATP"/>
    <property type="match status" value="1"/>
</dbReference>
<dbReference type="Proteomes" id="UP000004358">
    <property type="component" value="Unassembled WGS sequence"/>
</dbReference>
<evidence type="ECO:0000313" key="10">
    <source>
        <dbReference type="EMBL" id="EAQ80808.1"/>
    </source>
</evidence>
<dbReference type="EC" id="2.7.11.1" evidence="1"/>
<dbReference type="Gene3D" id="1.10.510.10">
    <property type="entry name" value="Transferase(Phosphotransferase) domain 1"/>
    <property type="match status" value="1"/>
</dbReference>
<evidence type="ECO:0000256" key="6">
    <source>
        <dbReference type="ARBA" id="ARBA00022840"/>
    </source>
</evidence>
<keyword evidence="5 10" id="KW-0418">Kinase</keyword>
<dbReference type="STRING" id="314230.DSM3645_12346"/>
<dbReference type="InterPro" id="IPR017441">
    <property type="entry name" value="Protein_kinase_ATP_BS"/>
</dbReference>
<dbReference type="Gene3D" id="3.80.10.10">
    <property type="entry name" value="Ribonuclease Inhibitor"/>
    <property type="match status" value="2"/>
</dbReference>
<dbReference type="CDD" id="cd14014">
    <property type="entry name" value="STKc_PknB_like"/>
    <property type="match status" value="1"/>
</dbReference>
<dbReference type="EMBL" id="AANZ01000007">
    <property type="protein sequence ID" value="EAQ80808.1"/>
    <property type="molecule type" value="Genomic_DNA"/>
</dbReference>
<feature type="binding site" evidence="7">
    <location>
        <position position="173"/>
    </location>
    <ligand>
        <name>ATP</name>
        <dbReference type="ChEBI" id="CHEBI:30616"/>
    </ligand>
</feature>
<dbReference type="Pfam" id="PF13306">
    <property type="entry name" value="LRR_5"/>
    <property type="match status" value="2"/>
</dbReference>
<dbReference type="GO" id="GO:0004674">
    <property type="term" value="F:protein serine/threonine kinase activity"/>
    <property type="evidence" value="ECO:0007669"/>
    <property type="project" value="UniProtKB-KW"/>
</dbReference>
<dbReference type="SUPFAM" id="SSF56112">
    <property type="entry name" value="Protein kinase-like (PK-like)"/>
    <property type="match status" value="1"/>
</dbReference>
<keyword evidence="8" id="KW-0472">Membrane</keyword>
<dbReference type="InterPro" id="IPR011009">
    <property type="entry name" value="Kinase-like_dom_sf"/>
</dbReference>
<keyword evidence="2 10" id="KW-0723">Serine/threonine-protein kinase</keyword>
<protein>
    <recommendedName>
        <fullName evidence="1">non-specific serine/threonine protein kinase</fullName>
        <ecNumber evidence="1">2.7.11.1</ecNumber>
    </recommendedName>
</protein>
<keyword evidence="4 7" id="KW-0547">Nucleotide-binding</keyword>
<dbReference type="Gene3D" id="3.30.200.20">
    <property type="entry name" value="Phosphorylase Kinase, domain 1"/>
    <property type="match status" value="1"/>
</dbReference>
<dbReference type="PROSITE" id="PS00108">
    <property type="entry name" value="PROTEIN_KINASE_ST"/>
    <property type="match status" value="1"/>
</dbReference>
<dbReference type="PROSITE" id="PS50011">
    <property type="entry name" value="PROTEIN_KINASE_DOM"/>
    <property type="match status" value="1"/>
</dbReference>